<keyword evidence="2" id="KW-0560">Oxidoreductase</keyword>
<dbReference type="GO" id="GO:0004316">
    <property type="term" value="F:3-oxoacyl-[acyl-carrier-protein] reductase (NADPH) activity"/>
    <property type="evidence" value="ECO:0007669"/>
    <property type="project" value="UniProtKB-EC"/>
</dbReference>
<reference evidence="2 3" key="1">
    <citation type="submission" date="2018-09" db="EMBL/GenBank/DDBJ databases">
        <authorList>
            <person name="Zhu H."/>
        </authorList>
    </citation>
    <scope>NUCLEOTIDE SEQUENCE [LARGE SCALE GENOMIC DNA]</scope>
    <source>
        <strain evidence="2 3">K1S02-6</strain>
    </source>
</reference>
<proteinExistence type="inferred from homology"/>
<evidence type="ECO:0000313" key="2">
    <source>
        <dbReference type="EMBL" id="RJG09017.1"/>
    </source>
</evidence>
<dbReference type="PRINTS" id="PR00081">
    <property type="entry name" value="GDHRDH"/>
</dbReference>
<dbReference type="EMBL" id="QYUR01000008">
    <property type="protein sequence ID" value="RJG09017.1"/>
    <property type="molecule type" value="Genomic_DNA"/>
</dbReference>
<comment type="similarity">
    <text evidence="1">Belongs to the short-chain dehydrogenases/reductases (SDR) family.</text>
</comment>
<dbReference type="NCBIfam" id="NF005559">
    <property type="entry name" value="PRK07231.1"/>
    <property type="match status" value="1"/>
</dbReference>
<accession>A0A418X959</accession>
<gene>
    <name evidence="2" type="primary">fabG</name>
    <name evidence="2" type="ORF">D3879_24665</name>
</gene>
<comment type="caution">
    <text evidence="2">The sequence shown here is derived from an EMBL/GenBank/DDBJ whole genome shotgun (WGS) entry which is preliminary data.</text>
</comment>
<dbReference type="SUPFAM" id="SSF51735">
    <property type="entry name" value="NAD(P)-binding Rossmann-fold domains"/>
    <property type="match status" value="1"/>
</dbReference>
<evidence type="ECO:0000256" key="1">
    <source>
        <dbReference type="ARBA" id="ARBA00006484"/>
    </source>
</evidence>
<organism evidence="2 3">
    <name type="scientific">Pseudomonas cavernicola</name>
    <dbReference type="NCBI Taxonomy" id="2320866"/>
    <lineage>
        <taxon>Bacteria</taxon>
        <taxon>Pseudomonadati</taxon>
        <taxon>Pseudomonadota</taxon>
        <taxon>Gammaproteobacteria</taxon>
        <taxon>Pseudomonadales</taxon>
        <taxon>Pseudomonadaceae</taxon>
        <taxon>Pseudomonas</taxon>
    </lineage>
</organism>
<dbReference type="OrthoDB" id="9787298at2"/>
<evidence type="ECO:0000313" key="3">
    <source>
        <dbReference type="Proteomes" id="UP000284021"/>
    </source>
</evidence>
<dbReference type="AlphaFoldDB" id="A0A418X959"/>
<dbReference type="Gene3D" id="3.40.50.720">
    <property type="entry name" value="NAD(P)-binding Rossmann-like Domain"/>
    <property type="match status" value="1"/>
</dbReference>
<dbReference type="Pfam" id="PF13561">
    <property type="entry name" value="adh_short_C2"/>
    <property type="match status" value="1"/>
</dbReference>
<dbReference type="InterPro" id="IPR050259">
    <property type="entry name" value="SDR"/>
</dbReference>
<dbReference type="InterPro" id="IPR036291">
    <property type="entry name" value="NAD(P)-bd_dom_sf"/>
</dbReference>
<dbReference type="EC" id="1.1.1.100" evidence="2"/>
<name>A0A418X959_9PSED</name>
<dbReference type="Proteomes" id="UP000284021">
    <property type="component" value="Unassembled WGS sequence"/>
</dbReference>
<dbReference type="RefSeq" id="WP_119956812.1">
    <property type="nucleotide sequence ID" value="NZ_QYUR01000008.1"/>
</dbReference>
<keyword evidence="3" id="KW-1185">Reference proteome</keyword>
<dbReference type="NCBIfam" id="NF009468">
    <property type="entry name" value="PRK12826.1-4"/>
    <property type="match status" value="1"/>
</dbReference>
<dbReference type="PRINTS" id="PR00080">
    <property type="entry name" value="SDRFAMILY"/>
</dbReference>
<dbReference type="NCBIfam" id="NF004202">
    <property type="entry name" value="PRK05653.2-2"/>
    <property type="match status" value="1"/>
</dbReference>
<dbReference type="InterPro" id="IPR002347">
    <property type="entry name" value="SDR_fam"/>
</dbReference>
<sequence>MFTALDGKSIIVTGASKGIGRGIAKKFASKGGKVMVAARSERELHDLVEEITRAGGIAKATVCDVSDWGSVQYLVEETIKAFGGVDVLCANAGIYPQAHIAELQPEDWDHVMSTNLKSTFLCVKACLPQFEQRAGGRVVITSSITGPITGFPGLSHYSASKAGQLGFMRSAAIELARHNATINAVMPGTINTEGFAELGQEYADSATAGIPLQRIGSVDDIANAALFFASSEASYITGQTIVVDGGQILPEAAGLITAA</sequence>
<protein>
    <submittedName>
        <fullName evidence="2">3-oxoacyl-ACP reductase FabG</fullName>
        <ecNumber evidence="2">1.1.1.100</ecNumber>
    </submittedName>
</protein>
<dbReference type="PANTHER" id="PTHR42879">
    <property type="entry name" value="3-OXOACYL-(ACYL-CARRIER-PROTEIN) REDUCTASE"/>
    <property type="match status" value="1"/>
</dbReference>
<dbReference type="NCBIfam" id="NF009466">
    <property type="entry name" value="PRK12826.1-2"/>
    <property type="match status" value="1"/>
</dbReference>
<dbReference type="PANTHER" id="PTHR42879:SF2">
    <property type="entry name" value="3-OXOACYL-[ACYL-CARRIER-PROTEIN] REDUCTASE FABG"/>
    <property type="match status" value="1"/>
</dbReference>
<dbReference type="FunFam" id="3.40.50.720:FF:000084">
    <property type="entry name" value="Short-chain dehydrogenase reductase"/>
    <property type="match status" value="1"/>
</dbReference>